<name>A0AC59HKD2_ENTFL</name>
<dbReference type="Proteomes" id="UP001317613">
    <property type="component" value="Chromosome"/>
</dbReference>
<evidence type="ECO:0000313" key="2">
    <source>
        <dbReference type="Proteomes" id="UP001317613"/>
    </source>
</evidence>
<dbReference type="EMBL" id="AP026729">
    <property type="protein sequence ID" value="BDQ60196.1"/>
    <property type="molecule type" value="Genomic_DNA"/>
</dbReference>
<sequence>MRAYFGTSEVIVTIMLNYILLYTGNHIANNVMKPSIMANKGITKMIGANASLRSPFLTSISDGSRLNIGIFLAFIFLILVWFLMKKTTLGFEIRSVGLNPFASEYAGMSSKRTIILSMMISGTLAGLGGAVQGLGTFQNFFIQNTSLSIGFDGMAVSLLGAGSSIGILLSALLFGMLKLGGQGMPLIAGVPTELVDVVIAAIIFFVGISYLIRFLLAKASGSKKEVAIVETIEAAPDKNNQEGGDI</sequence>
<protein>
    <submittedName>
        <fullName evidence="1">Uncharacterized protein</fullName>
    </submittedName>
</protein>
<organism evidence="1 2">
    <name type="scientific">Enterococcus faecalis</name>
    <name type="common">Streptococcus faecalis</name>
    <dbReference type="NCBI Taxonomy" id="1351"/>
    <lineage>
        <taxon>Bacteria</taxon>
        <taxon>Bacillati</taxon>
        <taxon>Bacillota</taxon>
        <taxon>Bacilli</taxon>
        <taxon>Lactobacillales</taxon>
        <taxon>Enterococcaceae</taxon>
        <taxon>Enterococcus</taxon>
    </lineage>
</organism>
<reference evidence="1" key="1">
    <citation type="submission" date="2022-08" db="EMBL/GenBank/DDBJ databases">
        <title>Molecular epidemiological analysis of five strains of VanD-type vancomycin-resistant Enterococcus faecalis.</title>
        <authorList>
            <person name="Mimura K."/>
            <person name="Hashimoto Y."/>
            <person name="Tomita H."/>
        </authorList>
    </citation>
    <scope>NUCLEOTIDE SEQUENCE</scope>
    <source>
        <strain evidence="1">SVR2332</strain>
    </source>
</reference>
<gene>
    <name evidence="1" type="ORF">EfsSVR2332_02740</name>
</gene>
<evidence type="ECO:0000313" key="1">
    <source>
        <dbReference type="EMBL" id="BDQ60196.1"/>
    </source>
</evidence>
<proteinExistence type="predicted"/>
<accession>A0AC59HKD2</accession>